<feature type="region of interest" description="Disordered" evidence="1">
    <location>
        <begin position="1"/>
        <end position="96"/>
    </location>
</feature>
<name>A0A2N5RY73_9BASI</name>
<feature type="compositionally biased region" description="Polar residues" evidence="1">
    <location>
        <begin position="18"/>
        <end position="44"/>
    </location>
</feature>
<keyword evidence="3" id="KW-1185">Reference proteome</keyword>
<sequence length="136" mass="14528">MSPPRSSSPPIPLATIAPPSSSMPYPSTKNTTPGASSQPGTLSLSVPRGLEALQQLAQWRPPPITGQKWEDHPPSGDQSQPPGDGQNPQNPPFPEVNFLRLLLKAQHNSIVQAHNDRAAAAERMARIKEASTESIS</sequence>
<evidence type="ECO:0000313" key="2">
    <source>
        <dbReference type="EMBL" id="PLW05872.1"/>
    </source>
</evidence>
<gene>
    <name evidence="2" type="ORF">PCANC_28757</name>
</gene>
<comment type="caution">
    <text evidence="2">The sequence shown here is derived from an EMBL/GenBank/DDBJ whole genome shotgun (WGS) entry which is preliminary data.</text>
</comment>
<evidence type="ECO:0000313" key="3">
    <source>
        <dbReference type="Proteomes" id="UP000235388"/>
    </source>
</evidence>
<feature type="compositionally biased region" description="Low complexity" evidence="1">
    <location>
        <begin position="75"/>
        <end position="88"/>
    </location>
</feature>
<dbReference type="Proteomes" id="UP000235388">
    <property type="component" value="Unassembled WGS sequence"/>
</dbReference>
<organism evidence="2 3">
    <name type="scientific">Puccinia coronata f. sp. avenae</name>
    <dbReference type="NCBI Taxonomy" id="200324"/>
    <lineage>
        <taxon>Eukaryota</taxon>
        <taxon>Fungi</taxon>
        <taxon>Dikarya</taxon>
        <taxon>Basidiomycota</taxon>
        <taxon>Pucciniomycotina</taxon>
        <taxon>Pucciniomycetes</taxon>
        <taxon>Pucciniales</taxon>
        <taxon>Pucciniaceae</taxon>
        <taxon>Puccinia</taxon>
    </lineage>
</organism>
<feature type="compositionally biased region" description="Pro residues" evidence="1">
    <location>
        <begin position="1"/>
        <end position="12"/>
    </location>
</feature>
<accession>A0A2N5RY73</accession>
<proteinExistence type="predicted"/>
<evidence type="ECO:0000256" key="1">
    <source>
        <dbReference type="SAM" id="MobiDB-lite"/>
    </source>
</evidence>
<reference evidence="2 3" key="1">
    <citation type="submission" date="2017-11" db="EMBL/GenBank/DDBJ databases">
        <title>De novo assembly and phasing of dikaryotic genomes from two isolates of Puccinia coronata f. sp. avenae, the causal agent of oat crown rust.</title>
        <authorList>
            <person name="Miller M.E."/>
            <person name="Zhang Y."/>
            <person name="Omidvar V."/>
            <person name="Sperschneider J."/>
            <person name="Schwessinger B."/>
            <person name="Raley C."/>
            <person name="Palmer J.M."/>
            <person name="Garnica D."/>
            <person name="Upadhyaya N."/>
            <person name="Rathjen J."/>
            <person name="Taylor J.M."/>
            <person name="Park R.F."/>
            <person name="Dodds P.N."/>
            <person name="Hirsch C.D."/>
            <person name="Kianian S.F."/>
            <person name="Figueroa M."/>
        </authorList>
    </citation>
    <scope>NUCLEOTIDE SEQUENCE [LARGE SCALE GENOMIC DNA]</scope>
    <source>
        <strain evidence="2">12NC29</strain>
    </source>
</reference>
<protein>
    <submittedName>
        <fullName evidence="2">Uncharacterized protein</fullName>
    </submittedName>
</protein>
<dbReference type="AlphaFoldDB" id="A0A2N5RY73"/>
<dbReference type="EMBL" id="PGCJ01001380">
    <property type="protein sequence ID" value="PLW05872.1"/>
    <property type="molecule type" value="Genomic_DNA"/>
</dbReference>